<dbReference type="GO" id="GO:0005886">
    <property type="term" value="C:plasma membrane"/>
    <property type="evidence" value="ECO:0007669"/>
    <property type="project" value="UniProtKB-UniRule"/>
</dbReference>
<dbReference type="GO" id="GO:0005764">
    <property type="term" value="C:lysosome"/>
    <property type="evidence" value="ECO:0007669"/>
    <property type="project" value="UniProtKB-UniRule"/>
</dbReference>
<feature type="transmembrane region" description="Helical" evidence="6">
    <location>
        <begin position="99"/>
        <end position="118"/>
    </location>
</feature>
<organism evidence="8 9">
    <name type="scientific">Microcaecilia unicolor</name>
    <dbReference type="NCBI Taxonomy" id="1415580"/>
    <lineage>
        <taxon>Eukaryota</taxon>
        <taxon>Metazoa</taxon>
        <taxon>Chordata</taxon>
        <taxon>Craniata</taxon>
        <taxon>Vertebrata</taxon>
        <taxon>Euteleostomi</taxon>
        <taxon>Amphibia</taxon>
        <taxon>Gymnophiona</taxon>
        <taxon>Siphonopidae</taxon>
        <taxon>Microcaecilia</taxon>
    </lineage>
</organism>
<sequence>MGSFTRILECIFVLYFAFHIPITLLVDLQILLPASFFPQALKDANTWYLLTFKDPLMTELPLWCLTFIYCEVLAHLPFFPIAVYAFYKGGCKWIRIPAIIYSTHVSTCVLPMIVEILFSDFSTFRLGPLSFQERLTLVAVYSPFLLISLLLLNTMLYNPQYRSEEKRKLKAK</sequence>
<dbReference type="Proteomes" id="UP000515156">
    <property type="component" value="Chromosome 13"/>
</dbReference>
<keyword evidence="5 6" id="KW-0472">Membrane</keyword>
<dbReference type="OrthoDB" id="433124at2759"/>
<dbReference type="InterPro" id="IPR033118">
    <property type="entry name" value="EXPERA"/>
</dbReference>
<dbReference type="Pfam" id="PF05241">
    <property type="entry name" value="EBP"/>
    <property type="match status" value="1"/>
</dbReference>
<gene>
    <name evidence="9" type="primary">LOC115482602</name>
</gene>
<feature type="transmembrane region" description="Helical" evidence="6">
    <location>
        <begin position="138"/>
        <end position="158"/>
    </location>
</feature>
<dbReference type="KEGG" id="muo:115482602"/>
<dbReference type="GO" id="GO:0030867">
    <property type="term" value="C:rough endoplasmic reticulum membrane"/>
    <property type="evidence" value="ECO:0007669"/>
    <property type="project" value="UniProtKB-SubCell"/>
</dbReference>
<evidence type="ECO:0000256" key="1">
    <source>
        <dbReference type="ARBA" id="ARBA00009096"/>
    </source>
</evidence>
<evidence type="ECO:0000256" key="3">
    <source>
        <dbReference type="ARBA" id="ARBA00022824"/>
    </source>
</evidence>
<keyword evidence="8" id="KW-1185">Reference proteome</keyword>
<dbReference type="InterPro" id="IPR016964">
    <property type="entry name" value="Sigma2_recept"/>
</dbReference>
<protein>
    <recommendedName>
        <fullName evidence="6">Transmembrane protein 97</fullName>
    </recommendedName>
</protein>
<keyword evidence="4 6" id="KW-1133">Transmembrane helix</keyword>
<dbReference type="RefSeq" id="XP_030078381.1">
    <property type="nucleotide sequence ID" value="XM_030222521.1"/>
</dbReference>
<dbReference type="PIRSF" id="PIRSF031032">
    <property type="entry name" value="TMP_97_prd"/>
    <property type="match status" value="1"/>
</dbReference>
<feature type="transmembrane region" description="Helical" evidence="6">
    <location>
        <begin position="12"/>
        <end position="32"/>
    </location>
</feature>
<evidence type="ECO:0000256" key="6">
    <source>
        <dbReference type="PIRNR" id="PIRNR031032"/>
    </source>
</evidence>
<dbReference type="PANTHER" id="PTHR31204">
    <property type="entry name" value="SIGMA INTRACELLULAR RECEPTOR 2"/>
    <property type="match status" value="1"/>
</dbReference>
<dbReference type="InterPro" id="IPR051987">
    <property type="entry name" value="Sigma-2_receptor-like"/>
</dbReference>
<reference evidence="9" key="1">
    <citation type="submission" date="2025-08" db="UniProtKB">
        <authorList>
            <consortium name="RefSeq"/>
        </authorList>
    </citation>
    <scope>IDENTIFICATION</scope>
</reference>
<dbReference type="AlphaFoldDB" id="A0A6P7ZW42"/>
<comment type="subcellular location">
    <subcellularLocation>
        <location evidence="6">Rough endoplasmic reticulum membrane</location>
        <topology evidence="6">Multi-pass membrane protein</topology>
    </subcellularLocation>
    <subcellularLocation>
        <location evidence="6">Nucleus membrane</location>
        <topology evidence="6">Multi-pass membrane protein</topology>
    </subcellularLocation>
</comment>
<dbReference type="PANTHER" id="PTHR31204:SF1">
    <property type="entry name" value="SIGMA INTRACELLULAR RECEPTOR 2"/>
    <property type="match status" value="1"/>
</dbReference>
<evidence type="ECO:0000313" key="9">
    <source>
        <dbReference type="RefSeq" id="XP_030078381.1"/>
    </source>
</evidence>
<comment type="function">
    <text evidence="6">Sigma-2 receptor which contributes to ameliorate dysfunctional cellular processes and slow degenerative progression by regulating cell functions including cholesterol biosynthesis/trafficking, membrane trafficking, autophagy, lipid membrane-bound protein trafficking, and receptor stabilization at the cell surface. Forms a ternary complex with PGRMC1 receptor and low density lipoprotein receptor/LDLR at the plasma membrane, which increases LDLR-mediated LDL cholesterol internalization. Decreases lysosomal sterol transporter NPC1 availability to the cell, probably through NPC1-binding, hence controlling lipid transport, including cholesterol and LBPA, outside of late endosome/lysosome. Binds regio- and stereoselective ligand 20(S)-hydroxycholesterol (20(S)-OHC), thereby linking OHC binding to cholesterol homeostasis. Also able to bind cholesterol. Binds histatin 1 (Hst 1)/HN1 salivary peptide at the ER membrane, which is critical for increasing mitochondria-ER contacts and stimulating Hst1 wound healing properties. May alter the activity of some cytochrome P450 proteins. Although shows homologies with sterol isomerases (EXPERA domain), not able to catalyze sterol isomerization. However, may act as sensors of these molecules. Acts as a quality control factor in the ER, promoting the proteolytic degradation of nonproductive and extramitochondrial precursor proteins in the ER membrane thus removing them from the ER surface.</text>
</comment>
<keyword evidence="6" id="KW-0539">Nucleus</keyword>
<dbReference type="GeneID" id="115482602"/>
<evidence type="ECO:0000313" key="8">
    <source>
        <dbReference type="Proteomes" id="UP000515156"/>
    </source>
</evidence>
<comment type="similarity">
    <text evidence="1">Belongs to the TMEM97/sigma-2 receptor family.</text>
</comment>
<evidence type="ECO:0000256" key="5">
    <source>
        <dbReference type="ARBA" id="ARBA00023136"/>
    </source>
</evidence>
<dbReference type="PROSITE" id="PS51751">
    <property type="entry name" value="EXPERA"/>
    <property type="match status" value="1"/>
</dbReference>
<feature type="domain" description="EXPERA" evidence="7">
    <location>
        <begin position="8"/>
        <end position="152"/>
    </location>
</feature>
<dbReference type="FunCoup" id="A0A6P7ZW42">
    <property type="interactions" value="1138"/>
</dbReference>
<accession>A0A6P7ZW42</accession>
<proteinExistence type="inferred from homology"/>
<keyword evidence="2 6" id="KW-0812">Transmembrane</keyword>
<evidence type="ECO:0000256" key="2">
    <source>
        <dbReference type="ARBA" id="ARBA00022692"/>
    </source>
</evidence>
<dbReference type="InParanoid" id="A0A6P7ZW42"/>
<keyword evidence="3 6" id="KW-0256">Endoplasmic reticulum</keyword>
<evidence type="ECO:0000256" key="4">
    <source>
        <dbReference type="ARBA" id="ARBA00022989"/>
    </source>
</evidence>
<feature type="transmembrane region" description="Helical" evidence="6">
    <location>
        <begin position="60"/>
        <end position="87"/>
    </location>
</feature>
<dbReference type="GO" id="GO:0031965">
    <property type="term" value="C:nuclear membrane"/>
    <property type="evidence" value="ECO:0007669"/>
    <property type="project" value="UniProtKB-SubCell"/>
</dbReference>
<name>A0A6P7ZW42_9AMPH</name>
<evidence type="ECO:0000259" key="7">
    <source>
        <dbReference type="PROSITE" id="PS51751"/>
    </source>
</evidence>